<organism evidence="1">
    <name type="scientific">Albugo laibachii Nc14</name>
    <dbReference type="NCBI Taxonomy" id="890382"/>
    <lineage>
        <taxon>Eukaryota</taxon>
        <taxon>Sar</taxon>
        <taxon>Stramenopiles</taxon>
        <taxon>Oomycota</taxon>
        <taxon>Peronosporomycetes</taxon>
        <taxon>Albuginales</taxon>
        <taxon>Albuginaceae</taxon>
        <taxon>Albugo</taxon>
    </lineage>
</organism>
<dbReference type="EMBL" id="FR824106">
    <property type="protein sequence ID" value="CCA19021.1"/>
    <property type="molecule type" value="Genomic_DNA"/>
</dbReference>
<gene>
    <name evidence="1" type="primary">AlNc14C61G4478</name>
    <name evidence="1" type="ORF">ALNC14_051640</name>
</gene>
<protein>
    <submittedName>
        <fullName evidence="1">Putative polyprotein</fullName>
    </submittedName>
</protein>
<evidence type="ECO:0000313" key="1">
    <source>
        <dbReference type="EMBL" id="CCA19021.1"/>
    </source>
</evidence>
<proteinExistence type="predicted"/>
<sequence>MVDEALQQNNYFTWEFSTRMKLMKKGLLDHLDELKTPNSEDSAAELWKVNDLKAFAIVASSIIPDLQSMARGGNTAAEVSETLRNFFLRNSVHNRIQNRRKLHEFKMRKGGNILEHFCEFDELCMALQASGEETLLMIS</sequence>
<name>F0WCV2_9STRA</name>
<reference evidence="1" key="2">
    <citation type="submission" date="2011-02" db="EMBL/GenBank/DDBJ databases">
        <authorList>
            <person name="MacLean D."/>
        </authorList>
    </citation>
    <scope>NUCLEOTIDE SEQUENCE</scope>
</reference>
<dbReference type="Pfam" id="PF14223">
    <property type="entry name" value="Retrotran_gag_2"/>
    <property type="match status" value="1"/>
</dbReference>
<accession>F0WCV2</accession>
<dbReference type="HOGENOM" id="CLU_057967_1_1_1"/>
<dbReference type="AlphaFoldDB" id="F0WCV2"/>
<reference evidence="1" key="1">
    <citation type="journal article" date="2011" name="PLoS Biol.">
        <title>Gene gain and loss during evolution of obligate parasitism in the white rust pathogen of Arabidopsis thaliana.</title>
        <authorList>
            <person name="Kemen E."/>
            <person name="Gardiner A."/>
            <person name="Schultz-Larsen T."/>
            <person name="Kemen A.C."/>
            <person name="Balmuth A.L."/>
            <person name="Robert-Seilaniantz A."/>
            <person name="Bailey K."/>
            <person name="Holub E."/>
            <person name="Studholme D.J."/>
            <person name="Maclean D."/>
            <person name="Jones J.D."/>
        </authorList>
    </citation>
    <scope>NUCLEOTIDE SEQUENCE</scope>
</reference>